<evidence type="ECO:0000256" key="1">
    <source>
        <dbReference type="SAM" id="MobiDB-lite"/>
    </source>
</evidence>
<evidence type="ECO:0000313" key="3">
    <source>
        <dbReference type="Proteomes" id="UP001255856"/>
    </source>
</evidence>
<feature type="compositionally biased region" description="Low complexity" evidence="1">
    <location>
        <begin position="168"/>
        <end position="177"/>
    </location>
</feature>
<dbReference type="AlphaFoldDB" id="A0AAD9IH70"/>
<accession>A0AAD9IH70</accession>
<dbReference type="EMBL" id="JASFZW010000004">
    <property type="protein sequence ID" value="KAK2078411.1"/>
    <property type="molecule type" value="Genomic_DNA"/>
</dbReference>
<name>A0AAD9IH70_PROWI</name>
<feature type="region of interest" description="Disordered" evidence="1">
    <location>
        <begin position="141"/>
        <end position="177"/>
    </location>
</feature>
<proteinExistence type="predicted"/>
<organism evidence="2 3">
    <name type="scientific">Prototheca wickerhamii</name>
    <dbReference type="NCBI Taxonomy" id="3111"/>
    <lineage>
        <taxon>Eukaryota</taxon>
        <taxon>Viridiplantae</taxon>
        <taxon>Chlorophyta</taxon>
        <taxon>core chlorophytes</taxon>
        <taxon>Trebouxiophyceae</taxon>
        <taxon>Chlorellales</taxon>
        <taxon>Chlorellaceae</taxon>
        <taxon>Prototheca</taxon>
    </lineage>
</organism>
<comment type="caution">
    <text evidence="2">The sequence shown here is derived from an EMBL/GenBank/DDBJ whole genome shotgun (WGS) entry which is preliminary data.</text>
</comment>
<sequence length="177" mass="20531">MPREDALQMLEESRRENTEDSLDKLRMIRENVLKALEIFEMLVRRERKKRDLLFVATDLQQLQLKLRFEPRSRHDQIEEKYWAAAKNKDEELKPLYEQPNPYSEWLNKDELAQAVLEKLSAGLSIADMVDLQKEDKVEVKTEPELAAEDSSARVNGAVAKESGRRAVGRSSRSSGKF</sequence>
<feature type="region of interest" description="Disordered" evidence="1">
    <location>
        <begin position="1"/>
        <end position="20"/>
    </location>
</feature>
<gene>
    <name evidence="2" type="ORF">QBZ16_003251</name>
</gene>
<reference evidence="2" key="1">
    <citation type="submission" date="2021-01" db="EMBL/GenBank/DDBJ databases">
        <authorList>
            <person name="Eckstrom K.M.E."/>
        </authorList>
    </citation>
    <scope>NUCLEOTIDE SEQUENCE</scope>
    <source>
        <strain evidence="2">UVCC 0001</strain>
    </source>
</reference>
<dbReference type="Proteomes" id="UP001255856">
    <property type="component" value="Unassembled WGS sequence"/>
</dbReference>
<protein>
    <submittedName>
        <fullName evidence="2">Uncharacterized protein</fullName>
    </submittedName>
</protein>
<keyword evidence="3" id="KW-1185">Reference proteome</keyword>
<evidence type="ECO:0000313" key="2">
    <source>
        <dbReference type="EMBL" id="KAK2078411.1"/>
    </source>
</evidence>